<protein>
    <submittedName>
        <fullName evidence="2">Uncharacterized protein</fullName>
    </submittedName>
</protein>
<organism evidence="2 3">
    <name type="scientific">Ensete ventricosum</name>
    <name type="common">Abyssinian banana</name>
    <name type="synonym">Musa ensete</name>
    <dbReference type="NCBI Taxonomy" id="4639"/>
    <lineage>
        <taxon>Eukaryota</taxon>
        <taxon>Viridiplantae</taxon>
        <taxon>Streptophyta</taxon>
        <taxon>Embryophyta</taxon>
        <taxon>Tracheophyta</taxon>
        <taxon>Spermatophyta</taxon>
        <taxon>Magnoliopsida</taxon>
        <taxon>Liliopsida</taxon>
        <taxon>Zingiberales</taxon>
        <taxon>Musaceae</taxon>
        <taxon>Ensete</taxon>
    </lineage>
</organism>
<accession>A0A427B367</accession>
<comment type="caution">
    <text evidence="2">The sequence shown here is derived from an EMBL/GenBank/DDBJ whole genome shotgun (WGS) entry which is preliminary data.</text>
</comment>
<sequence>MSHVSTCVVKVSQLSHSTVARVVICKPRRNETKLLLFGAAECTDEVVPWLLPDGATPPTQVPEHSRSGRRLIARSLLHQEDGSASSGTCGLGAAGNEGAHGPREGRAHMRDGRTDGRTFVMGDSSSSSASYIRMVQHLIEKCLLFHMSKAECVEALSKHANIKPVITATDLRCRRYRKEDYKRGVVKLPVWAELEKENKEFFEAYSKNREESVMEMRTVQMIRTVLTRMASRDPDEDED</sequence>
<gene>
    <name evidence="2" type="ORF">B296_00010911</name>
</gene>
<dbReference type="PANTHER" id="PTHR31871">
    <property type="entry name" value="OS02G0137100 PROTEIN"/>
    <property type="match status" value="1"/>
</dbReference>
<evidence type="ECO:0000313" key="3">
    <source>
        <dbReference type="Proteomes" id="UP000287651"/>
    </source>
</evidence>
<dbReference type="PANTHER" id="PTHR31871:SF61">
    <property type="entry name" value="OS06G0705300 PROTEIN"/>
    <property type="match status" value="1"/>
</dbReference>
<dbReference type="InterPro" id="IPR006476">
    <property type="entry name" value="CHP01589_pln"/>
</dbReference>
<dbReference type="NCBIfam" id="TIGR01589">
    <property type="entry name" value="A_thal_3526"/>
    <property type="match status" value="1"/>
</dbReference>
<reference evidence="2 3" key="1">
    <citation type="journal article" date="2014" name="Agronomy (Basel)">
        <title>A Draft Genome Sequence for Ensete ventricosum, the Drought-Tolerant Tree Against Hunger.</title>
        <authorList>
            <person name="Harrison J."/>
            <person name="Moore K.A."/>
            <person name="Paszkiewicz K."/>
            <person name="Jones T."/>
            <person name="Grant M."/>
            <person name="Ambacheew D."/>
            <person name="Muzemil S."/>
            <person name="Studholme D.J."/>
        </authorList>
    </citation>
    <scope>NUCLEOTIDE SEQUENCE [LARGE SCALE GENOMIC DNA]</scope>
</reference>
<name>A0A427B367_ENSVE</name>
<evidence type="ECO:0000256" key="1">
    <source>
        <dbReference type="SAM" id="MobiDB-lite"/>
    </source>
</evidence>
<dbReference type="Pfam" id="PF09713">
    <property type="entry name" value="A_thal_3526"/>
    <property type="match status" value="1"/>
</dbReference>
<dbReference type="EMBL" id="AMZH03000602">
    <property type="protein sequence ID" value="RRT82900.1"/>
    <property type="molecule type" value="Genomic_DNA"/>
</dbReference>
<dbReference type="AlphaFoldDB" id="A0A427B367"/>
<feature type="compositionally biased region" description="Basic and acidic residues" evidence="1">
    <location>
        <begin position="100"/>
        <end position="116"/>
    </location>
</feature>
<feature type="region of interest" description="Disordered" evidence="1">
    <location>
        <begin position="80"/>
        <end position="119"/>
    </location>
</feature>
<evidence type="ECO:0000313" key="2">
    <source>
        <dbReference type="EMBL" id="RRT82900.1"/>
    </source>
</evidence>
<proteinExistence type="predicted"/>
<dbReference type="Proteomes" id="UP000287651">
    <property type="component" value="Unassembled WGS sequence"/>
</dbReference>